<proteinExistence type="predicted"/>
<feature type="compositionally biased region" description="Basic residues" evidence="1">
    <location>
        <begin position="363"/>
        <end position="373"/>
    </location>
</feature>
<sequence>MAQLHASSSGGSGRGDGLVRRRLELSRPPMGRQMGGRGGNSSTKAASSASEAAEAAETAARFAASQQPGALPPLRQPLAAADYHQQQSQQPQHSLLPHGRGVAGAAAAASGVYESREAFLRRLERAVLAHLPDFGARQLANTLWAVAKLGYRPSRQWLDAVLTAARGQLLKQLRTGDGAVAAAGGSSGAGGSGAQQGAGFEPQHLANMLYALATLGFTPKGDWLSLFFAAVERHLHGFGPAELAHLCYAGGRLRLQPGRRLLGGFIHHSGLHMDRYGVREQALLLYGLVHMGATIDNYDWMRSFRIRTMELVIRSGALPTSRLEQLVPRLNLPLAAAVAEQLAAAREDEAGSSGGMDVDRQGRRSGRRHGRRRGGGEAARAAQAAMVVQYLPSLLLSMGTAGYHPPPVFLEVVLGVLGSGYSSSRSASSSTAWQGASPRSLGPVGLSSLLLALAYMRYRPHPRWFAGVWQAVMSSLDAFDPQQTSNVLWAAAQLQQGPGADPRLLPRRDVSRLLCAVASRLPEHTDSEVLAALQAAALVRGQRRLFEHQPYQRQEQAEQGLLQERAQGGMASSLVPGPAQQAGREAAAASMSAAAAFPRRDWLELMETELYGRLHQLKPAELGAALQHWAALGHRPNRLWMARWAEAAAPAVTAAAEDAVEVVNGGPLRAGGLSFEQLCRMAHAAARLGFRPPAPLRSALLQATSTYLSAVVAADAAAAPQASEGAEPQPSRLDRMVGAGAVSWLLWSLALLEVRPSDEWMASYMGAMAAVMRREQQQQQQQQWGPVAAAAEALRQADEREAAVGLGGGGMEAMGLGAGAAAWGADVARGEGFSARQLSLVVWALARLRYDPGPEWMQLFVERSQPLVVTPAPATTHAAAAAAPAAVPTAGGRAAAAPAVAVAAAAAVLREAEAVSATAVAAVSLAEAAHADAHAAGDLVDVAAVTPMAVASTADAVELLAAATGGAAHAEPERAVHAAPLSQDHPSTSSAANTASTASSGSRNSTSGTSSSSSSSRTGTGKAATVGNGGVGGLKPVLDFSRVILQGLTAWAVTQISGGKQTPGAAKGSGQAGNELEAAAAAGKKRGGLSRKRI</sequence>
<name>A0A835WU64_9CHLO</name>
<comment type="caution">
    <text evidence="2">The sequence shown here is derived from an EMBL/GenBank/DDBJ whole genome shotgun (WGS) entry which is preliminary data.</text>
</comment>
<evidence type="ECO:0000313" key="2">
    <source>
        <dbReference type="EMBL" id="KAG2453790.1"/>
    </source>
</evidence>
<dbReference type="OrthoDB" id="551281at2759"/>
<dbReference type="GO" id="GO:0000963">
    <property type="term" value="P:mitochondrial RNA processing"/>
    <property type="evidence" value="ECO:0007669"/>
    <property type="project" value="TreeGrafter"/>
</dbReference>
<evidence type="ECO:0000313" key="3">
    <source>
        <dbReference type="Proteomes" id="UP000613740"/>
    </source>
</evidence>
<dbReference type="GO" id="GO:0009507">
    <property type="term" value="C:chloroplast"/>
    <property type="evidence" value="ECO:0007669"/>
    <property type="project" value="GOC"/>
</dbReference>
<gene>
    <name evidence="2" type="ORF">HYH02_001999</name>
</gene>
<dbReference type="GO" id="GO:1901259">
    <property type="term" value="P:chloroplast rRNA processing"/>
    <property type="evidence" value="ECO:0007669"/>
    <property type="project" value="TreeGrafter"/>
</dbReference>
<dbReference type="EMBL" id="JAEHOD010000003">
    <property type="protein sequence ID" value="KAG2453790.1"/>
    <property type="molecule type" value="Genomic_DNA"/>
</dbReference>
<keyword evidence="3" id="KW-1185">Reference proteome</keyword>
<feature type="region of interest" description="Disordered" evidence="1">
    <location>
        <begin position="1"/>
        <end position="101"/>
    </location>
</feature>
<feature type="compositionally biased region" description="Low complexity" evidence="1">
    <location>
        <begin position="41"/>
        <end position="69"/>
    </location>
</feature>
<dbReference type="PANTHER" id="PTHR21228:SF40">
    <property type="entry name" value="LD45607P"/>
    <property type="match status" value="1"/>
</dbReference>
<dbReference type="GO" id="GO:0044528">
    <property type="term" value="P:regulation of mitochondrial mRNA stability"/>
    <property type="evidence" value="ECO:0007669"/>
    <property type="project" value="TreeGrafter"/>
</dbReference>
<feature type="compositionally biased region" description="Low complexity" evidence="1">
    <location>
        <begin position="987"/>
        <end position="1021"/>
    </location>
</feature>
<protein>
    <recommendedName>
        <fullName evidence="4">Tbc2 translation factor, chloroplastic</fullName>
    </recommendedName>
</protein>
<reference evidence="2" key="1">
    <citation type="journal article" date="2020" name="bioRxiv">
        <title>Comparative genomics of Chlamydomonas.</title>
        <authorList>
            <person name="Craig R.J."/>
            <person name="Hasan A.R."/>
            <person name="Ness R.W."/>
            <person name="Keightley P.D."/>
        </authorList>
    </citation>
    <scope>NUCLEOTIDE SEQUENCE</scope>
    <source>
        <strain evidence="2">CCAP 11/173</strain>
    </source>
</reference>
<dbReference type="GO" id="GO:0005759">
    <property type="term" value="C:mitochondrial matrix"/>
    <property type="evidence" value="ECO:0007669"/>
    <property type="project" value="TreeGrafter"/>
</dbReference>
<accession>A0A835WU64</accession>
<evidence type="ECO:0008006" key="4">
    <source>
        <dbReference type="Google" id="ProtNLM"/>
    </source>
</evidence>
<dbReference type="InterPro" id="IPR050870">
    <property type="entry name" value="FAST_kinase"/>
</dbReference>
<dbReference type="AlphaFoldDB" id="A0A835WU64"/>
<dbReference type="GO" id="GO:0035770">
    <property type="term" value="C:ribonucleoprotein granule"/>
    <property type="evidence" value="ECO:0007669"/>
    <property type="project" value="TreeGrafter"/>
</dbReference>
<dbReference type="PANTHER" id="PTHR21228">
    <property type="entry name" value="FAST LEU-RICH DOMAIN-CONTAINING"/>
    <property type="match status" value="1"/>
</dbReference>
<feature type="compositionally biased region" description="Low complexity" evidence="1">
    <location>
        <begin position="76"/>
        <end position="101"/>
    </location>
</feature>
<dbReference type="GO" id="GO:0003723">
    <property type="term" value="F:RNA binding"/>
    <property type="evidence" value="ECO:0007669"/>
    <property type="project" value="TreeGrafter"/>
</dbReference>
<dbReference type="Proteomes" id="UP000613740">
    <property type="component" value="Unassembled WGS sequence"/>
</dbReference>
<evidence type="ECO:0000256" key="1">
    <source>
        <dbReference type="SAM" id="MobiDB-lite"/>
    </source>
</evidence>
<feature type="region of interest" description="Disordered" evidence="1">
    <location>
        <begin position="971"/>
        <end position="1028"/>
    </location>
</feature>
<feature type="region of interest" description="Disordered" evidence="1">
    <location>
        <begin position="347"/>
        <end position="376"/>
    </location>
</feature>
<organism evidence="2 3">
    <name type="scientific">Chlamydomonas schloesseri</name>
    <dbReference type="NCBI Taxonomy" id="2026947"/>
    <lineage>
        <taxon>Eukaryota</taxon>
        <taxon>Viridiplantae</taxon>
        <taxon>Chlorophyta</taxon>
        <taxon>core chlorophytes</taxon>
        <taxon>Chlorophyceae</taxon>
        <taxon>CS clade</taxon>
        <taxon>Chlamydomonadales</taxon>
        <taxon>Chlamydomonadaceae</taxon>
        <taxon>Chlamydomonas</taxon>
    </lineage>
</organism>